<name>C8N6V1_CARH6</name>
<dbReference type="OrthoDB" id="5681089at2"/>
<keyword evidence="2" id="KW-1185">Reference proteome</keyword>
<dbReference type="HOGENOM" id="CLU_1737227_0_0_6"/>
<evidence type="ECO:0008006" key="3">
    <source>
        <dbReference type="Google" id="ProtNLM"/>
    </source>
</evidence>
<evidence type="ECO:0000313" key="1">
    <source>
        <dbReference type="EMBL" id="EEV89665.1"/>
    </source>
</evidence>
<dbReference type="AlphaFoldDB" id="C8N6V1"/>
<dbReference type="RefSeq" id="WP_004139204.1">
    <property type="nucleotide sequence ID" value="NZ_GG694025.1"/>
</dbReference>
<reference evidence="1 2" key="1">
    <citation type="submission" date="2009-08" db="EMBL/GenBank/DDBJ databases">
        <authorList>
            <person name="Qin X."/>
            <person name="Bachman B."/>
            <person name="Battles P."/>
            <person name="Bell A."/>
            <person name="Bess C."/>
            <person name="Bickham C."/>
            <person name="Chaboub L."/>
            <person name="Chen D."/>
            <person name="Coyle M."/>
            <person name="Deiros D.R."/>
            <person name="Dinh H."/>
            <person name="Forbes L."/>
            <person name="Fowler G."/>
            <person name="Francisco L."/>
            <person name="Fu Q."/>
            <person name="Gubbala S."/>
            <person name="Hale W."/>
            <person name="Han Y."/>
            <person name="Hemphill L."/>
            <person name="Highlander S.K."/>
            <person name="Hirani K."/>
            <person name="Hogues M."/>
            <person name="Jackson L."/>
            <person name="Jakkamsetti A."/>
            <person name="Javaid M."/>
            <person name="Jiang H."/>
            <person name="Korchina V."/>
            <person name="Kovar C."/>
            <person name="Lara F."/>
            <person name="Lee S."/>
            <person name="Mata R."/>
            <person name="Mathew T."/>
            <person name="Moen C."/>
            <person name="Morales K."/>
            <person name="Munidasa M."/>
            <person name="Nazareth L."/>
            <person name="Ngo R."/>
            <person name="Nguyen L."/>
            <person name="Okwuonu G."/>
            <person name="Ongeri F."/>
            <person name="Patil S."/>
            <person name="Petrosino J."/>
            <person name="Pham C."/>
            <person name="Pham P."/>
            <person name="Pu L.-L."/>
            <person name="Puazo M."/>
            <person name="Raj R."/>
            <person name="Reid J."/>
            <person name="Rouhana J."/>
            <person name="Saada N."/>
            <person name="Shang Y."/>
            <person name="Simmons D."/>
            <person name="Thornton R."/>
            <person name="Warren J."/>
            <person name="Weissenberger G."/>
            <person name="Zhang J."/>
            <person name="Zhang L."/>
            <person name="Zhou C."/>
            <person name="Zhu D."/>
            <person name="Muzny D."/>
            <person name="Worley K."/>
            <person name="Gibbs R."/>
        </authorList>
    </citation>
    <scope>NUCLEOTIDE SEQUENCE [LARGE SCALE GENOMIC DNA]</scope>
    <source>
        <strain evidence="2">ATCC 15826 / DSM 8339 / NCTC 10426 / 6573</strain>
    </source>
</reference>
<dbReference type="STRING" id="2718.CHUV0807_0352"/>
<dbReference type="EMBL" id="ACKY01000011">
    <property type="protein sequence ID" value="EEV89665.1"/>
    <property type="molecule type" value="Genomic_DNA"/>
</dbReference>
<proteinExistence type="predicted"/>
<gene>
    <name evidence="1" type="ORF">HMPREF0198_0227</name>
</gene>
<dbReference type="GeneID" id="84789260"/>
<protein>
    <recommendedName>
        <fullName evidence="3">Antirestriction protein ArdA</fullName>
    </recommendedName>
</protein>
<comment type="caution">
    <text evidence="1">The sequence shown here is derived from an EMBL/GenBank/DDBJ whole genome shotgun (WGS) entry which is preliminary data.</text>
</comment>
<evidence type="ECO:0000313" key="2">
    <source>
        <dbReference type="Proteomes" id="UP000004870"/>
    </source>
</evidence>
<dbReference type="Proteomes" id="UP000004870">
    <property type="component" value="Unassembled WGS sequence"/>
</dbReference>
<accession>C8N6V1</accession>
<organism evidence="1 2">
    <name type="scientific">Cardiobacterium hominis (strain ATCC 15826 / DSM 8339 / NCTC 10426 / 6573)</name>
    <dbReference type="NCBI Taxonomy" id="638300"/>
    <lineage>
        <taxon>Bacteria</taxon>
        <taxon>Pseudomonadati</taxon>
        <taxon>Pseudomonadota</taxon>
        <taxon>Gammaproteobacteria</taxon>
        <taxon>Cardiobacteriales</taxon>
        <taxon>Cardiobacteriaceae</taxon>
        <taxon>Cardiobacterium</taxon>
    </lineage>
</organism>
<sequence>MHSDFATSEFKALVLGYQKVIDARAYGGVYYLKDNKRWIFNLPALSRALGISTPQEFAAAGYAIEDYLLYNHMSIEEMVVAVFGKDSPEYEKYCHAFAAEDDYNDEDFDFDDGLASVMCDIYEINGGDGSGDVYIGDGTWVSADGSYRCR</sequence>